<gene>
    <name evidence="6" type="ORF">AFUS01_LOCUS25705</name>
</gene>
<reference evidence="6" key="1">
    <citation type="submission" date="2021-06" db="EMBL/GenBank/DDBJ databases">
        <authorList>
            <person name="Hodson N. C."/>
            <person name="Mongue J. A."/>
            <person name="Jaron S. K."/>
        </authorList>
    </citation>
    <scope>NUCLEOTIDE SEQUENCE</scope>
</reference>
<dbReference type="OrthoDB" id="5967113at2759"/>
<feature type="non-terminal residue" evidence="6">
    <location>
        <position position="54"/>
    </location>
</feature>
<evidence type="ECO:0000313" key="6">
    <source>
        <dbReference type="EMBL" id="CAG7814999.1"/>
    </source>
</evidence>
<keyword evidence="2 5" id="KW-0812">Transmembrane</keyword>
<sequence length="54" mass="6384">NYRCWWGYNFTLYFWILEGPRLGVLVVNLAFLLNILRVLVTKLRQSNSSEAHQA</sequence>
<evidence type="ECO:0000256" key="2">
    <source>
        <dbReference type="ARBA" id="ARBA00022692"/>
    </source>
</evidence>
<name>A0A8J2L416_9HEXA</name>
<dbReference type="PANTHER" id="PTHR45620:SF17">
    <property type="entry name" value="PDF RECEPTOR"/>
    <property type="match status" value="1"/>
</dbReference>
<accession>A0A8J2L416</accession>
<evidence type="ECO:0000256" key="1">
    <source>
        <dbReference type="ARBA" id="ARBA00004141"/>
    </source>
</evidence>
<keyword evidence="4 5" id="KW-0472">Membrane</keyword>
<dbReference type="Proteomes" id="UP000708208">
    <property type="component" value="Unassembled WGS sequence"/>
</dbReference>
<evidence type="ECO:0000256" key="3">
    <source>
        <dbReference type="ARBA" id="ARBA00022989"/>
    </source>
</evidence>
<comment type="caution">
    <text evidence="6">The sequence shown here is derived from an EMBL/GenBank/DDBJ whole genome shotgun (WGS) entry which is preliminary data.</text>
</comment>
<keyword evidence="3 5" id="KW-1133">Transmembrane helix</keyword>
<evidence type="ECO:0000313" key="7">
    <source>
        <dbReference type="Proteomes" id="UP000708208"/>
    </source>
</evidence>
<dbReference type="EMBL" id="CAJVCH010333228">
    <property type="protein sequence ID" value="CAG7814999.1"/>
    <property type="molecule type" value="Genomic_DNA"/>
</dbReference>
<dbReference type="AlphaFoldDB" id="A0A8J2L416"/>
<protein>
    <submittedName>
        <fullName evidence="6">Uncharacterized protein</fullName>
    </submittedName>
</protein>
<dbReference type="Pfam" id="PF00002">
    <property type="entry name" value="7tm_2"/>
    <property type="match status" value="1"/>
</dbReference>
<proteinExistence type="predicted"/>
<evidence type="ECO:0000256" key="4">
    <source>
        <dbReference type="ARBA" id="ARBA00023136"/>
    </source>
</evidence>
<dbReference type="InterPro" id="IPR000832">
    <property type="entry name" value="GPCR_2_secretin-like"/>
</dbReference>
<comment type="subcellular location">
    <subcellularLocation>
        <location evidence="1">Membrane</location>
        <topology evidence="1">Multi-pass membrane protein</topology>
    </subcellularLocation>
</comment>
<evidence type="ECO:0000256" key="5">
    <source>
        <dbReference type="SAM" id="Phobius"/>
    </source>
</evidence>
<dbReference type="GO" id="GO:0008528">
    <property type="term" value="F:G protein-coupled peptide receptor activity"/>
    <property type="evidence" value="ECO:0007669"/>
    <property type="project" value="TreeGrafter"/>
</dbReference>
<dbReference type="PANTHER" id="PTHR45620">
    <property type="entry name" value="PDF RECEPTOR-LIKE PROTEIN-RELATED"/>
    <property type="match status" value="1"/>
</dbReference>
<organism evidence="6 7">
    <name type="scientific">Allacma fusca</name>
    <dbReference type="NCBI Taxonomy" id="39272"/>
    <lineage>
        <taxon>Eukaryota</taxon>
        <taxon>Metazoa</taxon>
        <taxon>Ecdysozoa</taxon>
        <taxon>Arthropoda</taxon>
        <taxon>Hexapoda</taxon>
        <taxon>Collembola</taxon>
        <taxon>Symphypleona</taxon>
        <taxon>Sminthuridae</taxon>
        <taxon>Allacma</taxon>
    </lineage>
</organism>
<keyword evidence="7" id="KW-1185">Reference proteome</keyword>
<dbReference type="InterPro" id="IPR050332">
    <property type="entry name" value="GPCR_2"/>
</dbReference>
<dbReference type="GO" id="GO:0007188">
    <property type="term" value="P:adenylate cyclase-modulating G protein-coupled receptor signaling pathway"/>
    <property type="evidence" value="ECO:0007669"/>
    <property type="project" value="TreeGrafter"/>
</dbReference>
<feature type="transmembrane region" description="Helical" evidence="5">
    <location>
        <begin position="12"/>
        <end position="36"/>
    </location>
</feature>
<dbReference type="GO" id="GO:0005886">
    <property type="term" value="C:plasma membrane"/>
    <property type="evidence" value="ECO:0007669"/>
    <property type="project" value="TreeGrafter"/>
</dbReference>
<feature type="non-terminal residue" evidence="6">
    <location>
        <position position="1"/>
    </location>
</feature>